<feature type="domain" description="ABC transporter" evidence="4">
    <location>
        <begin position="5"/>
        <end position="228"/>
    </location>
</feature>
<dbReference type="InterPro" id="IPR015854">
    <property type="entry name" value="ABC_transpr_LolD-like"/>
</dbReference>
<sequence length="229" mass="24427">MSNQFILRDVSKSYGATPVLTGINLSISQGETVAIMGPSGSGKSTLLHCMSGILQPSSGAILFGGRDIAQLDDAHRSKLRLTQFGFVFQDGQLLPELTAVENIALPMILTGSSKSRARRAALELLEKLGLAQLANRRPAKMSGGQAQRVAVARALVANPAVIFADEPTGALDQPTGHEMMQLLTSLVAASGTTLIMVTHDAKVASWLNRRVEIRDGIIHDDRMMGGELR</sequence>
<dbReference type="GO" id="GO:0005524">
    <property type="term" value="F:ATP binding"/>
    <property type="evidence" value="ECO:0007669"/>
    <property type="project" value="UniProtKB-KW"/>
</dbReference>
<dbReference type="CDD" id="cd03255">
    <property type="entry name" value="ABC_MJ0796_LolCDE_FtsE"/>
    <property type="match status" value="1"/>
</dbReference>
<dbReference type="InterPro" id="IPR003593">
    <property type="entry name" value="AAA+_ATPase"/>
</dbReference>
<protein>
    <submittedName>
        <fullName evidence="5">ABC-type antimicrobial peptide transport system, ATPase component</fullName>
        <ecNumber evidence="5">3.6.3.-</ecNumber>
    </submittedName>
</protein>
<dbReference type="SMART" id="SM00382">
    <property type="entry name" value="AAA"/>
    <property type="match status" value="1"/>
</dbReference>
<proteinExistence type="predicted"/>
<dbReference type="STRING" id="1050174.CEPID_12470"/>
<dbReference type="Proteomes" id="UP000035368">
    <property type="component" value="Chromosome"/>
</dbReference>
<reference evidence="5 6" key="1">
    <citation type="submission" date="2015-05" db="EMBL/GenBank/DDBJ databases">
        <title>Complete genome sequence of Corynebacterium epidermidicanis DSM 45586, isolated from the skin of a dog suffering from pruritus.</title>
        <authorList>
            <person name="Ruckert C."/>
            <person name="Albersmeier A."/>
            <person name="Winkler A."/>
            <person name="Tauch A."/>
        </authorList>
    </citation>
    <scope>NUCLEOTIDE SEQUENCE [LARGE SCALE GENOMIC DNA]</scope>
    <source>
        <strain evidence="5 6">DSM 45586</strain>
    </source>
</reference>
<dbReference type="PANTHER" id="PTHR24220:SF685">
    <property type="entry name" value="ABC TRANSPORTER RELATED"/>
    <property type="match status" value="1"/>
</dbReference>
<evidence type="ECO:0000313" key="5">
    <source>
        <dbReference type="EMBL" id="AKK04316.1"/>
    </source>
</evidence>
<evidence type="ECO:0000256" key="3">
    <source>
        <dbReference type="ARBA" id="ARBA00022840"/>
    </source>
</evidence>
<evidence type="ECO:0000256" key="1">
    <source>
        <dbReference type="ARBA" id="ARBA00022448"/>
    </source>
</evidence>
<dbReference type="PANTHER" id="PTHR24220">
    <property type="entry name" value="IMPORT ATP-BINDING PROTEIN"/>
    <property type="match status" value="1"/>
</dbReference>
<dbReference type="InterPro" id="IPR017871">
    <property type="entry name" value="ABC_transporter-like_CS"/>
</dbReference>
<evidence type="ECO:0000259" key="4">
    <source>
        <dbReference type="PROSITE" id="PS50893"/>
    </source>
</evidence>
<keyword evidence="2" id="KW-0547">Nucleotide-binding</keyword>
<evidence type="ECO:0000256" key="2">
    <source>
        <dbReference type="ARBA" id="ARBA00022741"/>
    </source>
</evidence>
<dbReference type="RefSeq" id="WP_047241171.1">
    <property type="nucleotide sequence ID" value="NZ_CP011541.1"/>
</dbReference>
<dbReference type="InterPro" id="IPR027417">
    <property type="entry name" value="P-loop_NTPase"/>
</dbReference>
<gene>
    <name evidence="5" type="ORF">CEPID_12470</name>
</gene>
<accession>A0A0G3GT10</accession>
<dbReference type="Pfam" id="PF00005">
    <property type="entry name" value="ABC_tran"/>
    <property type="match status" value="1"/>
</dbReference>
<dbReference type="GO" id="GO:0016887">
    <property type="term" value="F:ATP hydrolysis activity"/>
    <property type="evidence" value="ECO:0007669"/>
    <property type="project" value="InterPro"/>
</dbReference>
<dbReference type="PATRIC" id="fig|1050174.4.peg.2518"/>
<keyword evidence="5" id="KW-0378">Hydrolase</keyword>
<dbReference type="KEGG" id="cei:CEPID_12470"/>
<keyword evidence="3" id="KW-0067">ATP-binding</keyword>
<keyword evidence="6" id="KW-1185">Reference proteome</keyword>
<organism evidence="5 6">
    <name type="scientific">Corynebacterium epidermidicanis</name>
    <dbReference type="NCBI Taxonomy" id="1050174"/>
    <lineage>
        <taxon>Bacteria</taxon>
        <taxon>Bacillati</taxon>
        <taxon>Actinomycetota</taxon>
        <taxon>Actinomycetes</taxon>
        <taxon>Mycobacteriales</taxon>
        <taxon>Corynebacteriaceae</taxon>
        <taxon>Corynebacterium</taxon>
    </lineage>
</organism>
<keyword evidence="1" id="KW-0813">Transport</keyword>
<dbReference type="PROSITE" id="PS50893">
    <property type="entry name" value="ABC_TRANSPORTER_2"/>
    <property type="match status" value="1"/>
</dbReference>
<dbReference type="EC" id="3.6.3.-" evidence="5"/>
<dbReference type="AlphaFoldDB" id="A0A0G3GT10"/>
<dbReference type="FunFam" id="3.40.50.300:FF:000032">
    <property type="entry name" value="Export ABC transporter ATP-binding protein"/>
    <property type="match status" value="1"/>
</dbReference>
<dbReference type="GO" id="GO:0022857">
    <property type="term" value="F:transmembrane transporter activity"/>
    <property type="evidence" value="ECO:0007669"/>
    <property type="project" value="TreeGrafter"/>
</dbReference>
<dbReference type="EMBL" id="CP011541">
    <property type="protein sequence ID" value="AKK04316.1"/>
    <property type="molecule type" value="Genomic_DNA"/>
</dbReference>
<dbReference type="InterPro" id="IPR003439">
    <property type="entry name" value="ABC_transporter-like_ATP-bd"/>
</dbReference>
<evidence type="ECO:0000313" key="6">
    <source>
        <dbReference type="Proteomes" id="UP000035368"/>
    </source>
</evidence>
<dbReference type="Gene3D" id="3.40.50.300">
    <property type="entry name" value="P-loop containing nucleotide triphosphate hydrolases"/>
    <property type="match status" value="1"/>
</dbReference>
<dbReference type="SUPFAM" id="SSF52540">
    <property type="entry name" value="P-loop containing nucleoside triphosphate hydrolases"/>
    <property type="match status" value="1"/>
</dbReference>
<dbReference type="InterPro" id="IPR017911">
    <property type="entry name" value="MacB-like_ATP-bd"/>
</dbReference>
<dbReference type="GO" id="GO:0098796">
    <property type="term" value="C:membrane protein complex"/>
    <property type="evidence" value="ECO:0007669"/>
    <property type="project" value="UniProtKB-ARBA"/>
</dbReference>
<dbReference type="GO" id="GO:0005886">
    <property type="term" value="C:plasma membrane"/>
    <property type="evidence" value="ECO:0007669"/>
    <property type="project" value="TreeGrafter"/>
</dbReference>
<name>A0A0G3GT10_9CORY</name>
<dbReference type="PROSITE" id="PS00211">
    <property type="entry name" value="ABC_TRANSPORTER_1"/>
    <property type="match status" value="1"/>
</dbReference>